<sequence length="243" mass="26000">MTRNRPIPEVSGEDATFVRGLVIHEDDKVIVFNKPSGLAVQGGGGIARSLDGLLAVFAKSNGKRPRLVHRLDQGTSGVIITARTQPAAAFLSEEFASRRAKKTYLALVHGALPDADTGVLDMPLVKVEEAGRPRMIAAKPGRKGAQAATTGWRILARNRDAALIEARPETGRMHQIRAHFSIAGMPILGDRLYGTGAEGAPRLMLHAARLVIRHPDGETKSFEVPVPEDFSLLAGKLGLQSGL</sequence>
<evidence type="ECO:0000313" key="3">
    <source>
        <dbReference type="EMBL" id="HAE28827.1"/>
    </source>
</evidence>
<dbReference type="InterPro" id="IPR020103">
    <property type="entry name" value="PsdUridine_synth_cat_dom_sf"/>
</dbReference>
<dbReference type="InterPro" id="IPR050188">
    <property type="entry name" value="RluA_PseudoU_synthase"/>
</dbReference>
<dbReference type="Proteomes" id="UP000259610">
    <property type="component" value="Unassembled WGS sequence"/>
</dbReference>
<name>A0A3B9H2A4_9PROT</name>
<proteinExistence type="inferred from homology"/>
<protein>
    <submittedName>
        <fullName evidence="3">RluA family pseudouridine synthase</fullName>
    </submittedName>
</protein>
<evidence type="ECO:0000313" key="4">
    <source>
        <dbReference type="Proteomes" id="UP000259610"/>
    </source>
</evidence>
<dbReference type="GO" id="GO:0003723">
    <property type="term" value="F:RNA binding"/>
    <property type="evidence" value="ECO:0007669"/>
    <property type="project" value="InterPro"/>
</dbReference>
<feature type="domain" description="Pseudouridine synthase RsuA/RluA-like" evidence="2">
    <location>
        <begin position="29"/>
        <end position="181"/>
    </location>
</feature>
<dbReference type="Pfam" id="PF00849">
    <property type="entry name" value="PseudoU_synth_2"/>
    <property type="match status" value="1"/>
</dbReference>
<evidence type="ECO:0000256" key="1">
    <source>
        <dbReference type="ARBA" id="ARBA00010876"/>
    </source>
</evidence>
<reference evidence="3 4" key="1">
    <citation type="journal article" date="2018" name="Nat. Biotechnol.">
        <title>A standardized bacterial taxonomy based on genome phylogeny substantially revises the tree of life.</title>
        <authorList>
            <person name="Parks D.H."/>
            <person name="Chuvochina M."/>
            <person name="Waite D.W."/>
            <person name="Rinke C."/>
            <person name="Skarshewski A."/>
            <person name="Chaumeil P.A."/>
            <person name="Hugenholtz P."/>
        </authorList>
    </citation>
    <scope>NUCLEOTIDE SEQUENCE [LARGE SCALE GENOMIC DNA]</scope>
    <source>
        <strain evidence="3">UBA8733</strain>
    </source>
</reference>
<dbReference type="RefSeq" id="WP_272991484.1">
    <property type="nucleotide sequence ID" value="NZ_CAJWRG010000004.1"/>
</dbReference>
<dbReference type="GO" id="GO:0140098">
    <property type="term" value="F:catalytic activity, acting on RNA"/>
    <property type="evidence" value="ECO:0007669"/>
    <property type="project" value="UniProtKB-ARBA"/>
</dbReference>
<dbReference type="AlphaFoldDB" id="A0A3B9H2A4"/>
<dbReference type="CDD" id="cd02869">
    <property type="entry name" value="PseudoU_synth_RluA_like"/>
    <property type="match status" value="1"/>
</dbReference>
<comment type="caution">
    <text evidence="3">The sequence shown here is derived from an EMBL/GenBank/DDBJ whole genome shotgun (WGS) entry which is preliminary data.</text>
</comment>
<organism evidence="3 4">
    <name type="scientific">Hyphomonas adhaerens</name>
    <dbReference type="NCBI Taxonomy" id="81029"/>
    <lineage>
        <taxon>Bacteria</taxon>
        <taxon>Pseudomonadati</taxon>
        <taxon>Pseudomonadota</taxon>
        <taxon>Alphaproteobacteria</taxon>
        <taxon>Hyphomonadales</taxon>
        <taxon>Hyphomonadaceae</taxon>
        <taxon>Hyphomonas</taxon>
    </lineage>
</organism>
<dbReference type="PANTHER" id="PTHR21600">
    <property type="entry name" value="MITOCHONDRIAL RNA PSEUDOURIDINE SYNTHASE"/>
    <property type="match status" value="1"/>
</dbReference>
<gene>
    <name evidence="3" type="ORF">DCG58_16840</name>
</gene>
<comment type="similarity">
    <text evidence="1">Belongs to the pseudouridine synthase RluA family.</text>
</comment>
<accession>A0A3B9H2A4</accession>
<dbReference type="PANTHER" id="PTHR21600:SF87">
    <property type="entry name" value="RNA PSEUDOURIDYLATE SYNTHASE DOMAIN-CONTAINING PROTEIN 1"/>
    <property type="match status" value="1"/>
</dbReference>
<dbReference type="EMBL" id="DMAN01000382">
    <property type="protein sequence ID" value="HAE28827.1"/>
    <property type="molecule type" value="Genomic_DNA"/>
</dbReference>
<evidence type="ECO:0000259" key="2">
    <source>
        <dbReference type="Pfam" id="PF00849"/>
    </source>
</evidence>
<dbReference type="GO" id="GO:0009982">
    <property type="term" value="F:pseudouridine synthase activity"/>
    <property type="evidence" value="ECO:0007669"/>
    <property type="project" value="InterPro"/>
</dbReference>
<dbReference type="InterPro" id="IPR006145">
    <property type="entry name" value="PsdUridine_synth_RsuA/RluA"/>
</dbReference>
<dbReference type="GO" id="GO:0000455">
    <property type="term" value="P:enzyme-directed rRNA pseudouridine synthesis"/>
    <property type="evidence" value="ECO:0007669"/>
    <property type="project" value="TreeGrafter"/>
</dbReference>
<dbReference type="SUPFAM" id="SSF55120">
    <property type="entry name" value="Pseudouridine synthase"/>
    <property type="match status" value="1"/>
</dbReference>
<dbReference type="Gene3D" id="3.30.2350.10">
    <property type="entry name" value="Pseudouridine synthase"/>
    <property type="match status" value="1"/>
</dbReference>